<evidence type="ECO:0000256" key="1">
    <source>
        <dbReference type="SAM" id="MobiDB-lite"/>
    </source>
</evidence>
<comment type="caution">
    <text evidence="4">The sequence shown here is derived from an EMBL/GenBank/DDBJ whole genome shotgun (WGS) entry which is preliminary data.</text>
</comment>
<dbReference type="OrthoDB" id="366284at2759"/>
<dbReference type="Proteomes" id="UP000419144">
    <property type="component" value="Unassembled WGS sequence"/>
</dbReference>
<protein>
    <recommendedName>
        <fullName evidence="3">Programmed cell death protein 2 C-terminal domain-containing protein</fullName>
    </recommendedName>
</protein>
<dbReference type="Pfam" id="PF04194">
    <property type="entry name" value="PDCD2_C"/>
    <property type="match status" value="1"/>
</dbReference>
<feature type="compositionally biased region" description="Acidic residues" evidence="1">
    <location>
        <begin position="242"/>
        <end position="251"/>
    </location>
</feature>
<dbReference type="GO" id="GO:0005737">
    <property type="term" value="C:cytoplasm"/>
    <property type="evidence" value="ECO:0007669"/>
    <property type="project" value="InterPro"/>
</dbReference>
<dbReference type="PANTHER" id="PTHR46421">
    <property type="entry name" value="PROGRAMMED CELL DEATH PROTEIN 2-LIKE"/>
    <property type="match status" value="1"/>
</dbReference>
<feature type="signal peptide" evidence="2">
    <location>
        <begin position="1"/>
        <end position="35"/>
    </location>
</feature>
<feature type="compositionally biased region" description="Basic and acidic residues" evidence="1">
    <location>
        <begin position="218"/>
        <end position="230"/>
    </location>
</feature>
<accession>A0A640KT21</accession>
<dbReference type="AlphaFoldDB" id="A0A640KT21"/>
<feature type="region of interest" description="Disordered" evidence="1">
    <location>
        <begin position="218"/>
        <end position="296"/>
    </location>
</feature>
<dbReference type="InterPro" id="IPR007320">
    <property type="entry name" value="PDCD2_C"/>
</dbReference>
<evidence type="ECO:0000313" key="4">
    <source>
        <dbReference type="EMBL" id="GET92421.1"/>
    </source>
</evidence>
<evidence type="ECO:0000313" key="5">
    <source>
        <dbReference type="Proteomes" id="UP000419144"/>
    </source>
</evidence>
<dbReference type="PANTHER" id="PTHR46421:SF1">
    <property type="entry name" value="PROGRAMMED CELL DEATH PROTEIN 2-LIKE"/>
    <property type="match status" value="1"/>
</dbReference>
<proteinExistence type="predicted"/>
<sequence length="469" mass="51772">MRTSVKIARTNFSVEWFSLALTFLLPFPLLQNCGPYPSASRTRHFDSVSLTKQVSVRQQMSDDTIPPPLWIGSPQRGAIQDDVADPYTSKVGGQAVYFRLGSSTEEQQSASALSKYFQCPQCKCTSHVSLLCQMYAPLGVYDRVLYILTCSACTYRPGAVTSFQVRLPERAPTIDTRKRRSLAANVAKFPTSFCFALRSQNFSCEYFAELQKHLRSKAQKETEAQKEKEANSAPLFGGGDDNWGDGADDWGTEGGPTEEARPSPAAPLDDAGNTSSAVEKTPEEQPAFPVASRGMSVPLNGTLYTKGLPLEVYEEVPQKQKRELSIEEQLAAAKSIYGSCAALDTSNFEEDNEDPEETCVHEYMEHMDRTPSQCVRWCLGGTPLRTSTTELAVNGKSLPPPCPACGAARQFEMQLTAPVVYYLTKDIGEAKNTTLHFSNVLVYTCSSNCYNTNSNLPYMLEYVVVEDEL</sequence>
<dbReference type="VEuPathDB" id="TriTrypDB:LtaPh_3434700"/>
<evidence type="ECO:0000256" key="2">
    <source>
        <dbReference type="SAM" id="SignalP"/>
    </source>
</evidence>
<reference evidence="4" key="1">
    <citation type="submission" date="2019-11" db="EMBL/GenBank/DDBJ databases">
        <title>Leishmania tarentolae CDS.</title>
        <authorList>
            <person name="Goto Y."/>
            <person name="Yamagishi J."/>
        </authorList>
    </citation>
    <scope>NUCLEOTIDE SEQUENCE [LARGE SCALE GENOMIC DNA]</scope>
    <source>
        <strain evidence="4">Parrot Tar II</strain>
    </source>
</reference>
<keyword evidence="5" id="KW-1185">Reference proteome</keyword>
<name>A0A640KT21_LEITA</name>
<feature type="chain" id="PRO_5024792366" description="Programmed cell death protein 2 C-terminal domain-containing protein" evidence="2">
    <location>
        <begin position="36"/>
        <end position="469"/>
    </location>
</feature>
<evidence type="ECO:0000259" key="3">
    <source>
        <dbReference type="Pfam" id="PF04194"/>
    </source>
</evidence>
<feature type="domain" description="Programmed cell death protein 2 C-terminal" evidence="3">
    <location>
        <begin position="359"/>
        <end position="466"/>
    </location>
</feature>
<gene>
    <name evidence="4" type="ORF">LtaPh_3434700</name>
</gene>
<dbReference type="InterPro" id="IPR052815">
    <property type="entry name" value="PDCD2-like_regulator"/>
</dbReference>
<dbReference type="EMBL" id="BLBS01000054">
    <property type="protein sequence ID" value="GET92421.1"/>
    <property type="molecule type" value="Genomic_DNA"/>
</dbReference>
<keyword evidence="2" id="KW-0732">Signal</keyword>
<organism evidence="4 5">
    <name type="scientific">Leishmania tarentolae</name>
    <name type="common">Sauroleishmania tarentolae</name>
    <dbReference type="NCBI Taxonomy" id="5689"/>
    <lineage>
        <taxon>Eukaryota</taxon>
        <taxon>Discoba</taxon>
        <taxon>Euglenozoa</taxon>
        <taxon>Kinetoplastea</taxon>
        <taxon>Metakinetoplastina</taxon>
        <taxon>Trypanosomatida</taxon>
        <taxon>Trypanosomatidae</taxon>
        <taxon>Leishmaniinae</taxon>
        <taxon>Leishmania</taxon>
        <taxon>lizard Leishmania</taxon>
    </lineage>
</organism>